<dbReference type="Proteomes" id="UP000006227">
    <property type="component" value="Unassembled WGS sequence"/>
</dbReference>
<feature type="transmembrane region" description="Helical" evidence="1">
    <location>
        <begin position="210"/>
        <end position="229"/>
    </location>
</feature>
<gene>
    <name evidence="2" type="ORF">NIAS840_00520</name>
</gene>
<dbReference type="AlphaFoldDB" id="F5VD96"/>
<feature type="transmembrane region" description="Helical" evidence="1">
    <location>
        <begin position="51"/>
        <end position="68"/>
    </location>
</feature>
<feature type="transmembrane region" description="Helical" evidence="1">
    <location>
        <begin position="21"/>
        <end position="39"/>
    </location>
</feature>
<feature type="transmembrane region" description="Helical" evidence="1">
    <location>
        <begin position="315"/>
        <end position="335"/>
    </location>
</feature>
<proteinExistence type="predicted"/>
<evidence type="ECO:0000256" key="1">
    <source>
        <dbReference type="SAM" id="Phobius"/>
    </source>
</evidence>
<dbReference type="EMBL" id="AFMN01000001">
    <property type="protein sequence ID" value="EGL98814.1"/>
    <property type="molecule type" value="Genomic_DNA"/>
</dbReference>
<protein>
    <recommendedName>
        <fullName evidence="4">Polymerase</fullName>
    </recommendedName>
</protein>
<evidence type="ECO:0000313" key="2">
    <source>
        <dbReference type="EMBL" id="EGL98814.1"/>
    </source>
</evidence>
<name>F5VD96_9LACO</name>
<feature type="transmembrane region" description="Helical" evidence="1">
    <location>
        <begin position="120"/>
        <end position="141"/>
    </location>
</feature>
<feature type="transmembrane region" description="Helical" evidence="1">
    <location>
        <begin position="347"/>
        <end position="363"/>
    </location>
</feature>
<keyword evidence="1" id="KW-1133">Transmembrane helix</keyword>
<organism evidence="2 3">
    <name type="scientific">Ligilactobacillus salivarius NIAS840</name>
    <dbReference type="NCBI Taxonomy" id="1029822"/>
    <lineage>
        <taxon>Bacteria</taxon>
        <taxon>Bacillati</taxon>
        <taxon>Bacillota</taxon>
        <taxon>Bacilli</taxon>
        <taxon>Lactobacillales</taxon>
        <taxon>Lactobacillaceae</taxon>
        <taxon>Ligilactobacillus</taxon>
    </lineage>
</organism>
<keyword evidence="1" id="KW-0812">Transmembrane</keyword>
<evidence type="ECO:0008006" key="4">
    <source>
        <dbReference type="Google" id="ProtNLM"/>
    </source>
</evidence>
<sequence length="391" mass="44884">MNQESIIDNIRLKVETKLPKVSEYLFFASFFIYIITQYLGGTMFTVDGTVSFLLLTISSILAFIKIIIFDNESNLYKLTIVLLLIILFAAGKNSFDYNFYYYAFLIFAAKNIEFRKILKYYIIVLASGIIVTAIFALIHVIPAIVITRSNSSALRLALGSVYPSDLAARIFHLMVGYSVLKKFKLTLPEYLSIIAITITTYVVTDTKLDLILMILLIICLSFYKYIVILMSMIKPYIFNLFILGFIAINILLAYFYNPKISILNKLNSALTGRLDLANRGFNDYNVTLYGQYVYQNGWGGIHKKIIDYFYIDSSLVRVLLMQGLIVYIILICLMLRDMKIFIKNKQFSLVIALFFIIASSAIDQHLIEITFNFIFLASFANIDYFKDDRLS</sequence>
<evidence type="ECO:0000313" key="3">
    <source>
        <dbReference type="Proteomes" id="UP000006227"/>
    </source>
</evidence>
<feature type="transmembrane region" description="Helical" evidence="1">
    <location>
        <begin position="187"/>
        <end position="204"/>
    </location>
</feature>
<comment type="caution">
    <text evidence="2">The sequence shown here is derived from an EMBL/GenBank/DDBJ whole genome shotgun (WGS) entry which is preliminary data.</text>
</comment>
<accession>F5VD96</accession>
<dbReference type="PATRIC" id="fig|1029822.3.peg.520"/>
<feature type="transmembrane region" description="Helical" evidence="1">
    <location>
        <begin position="161"/>
        <end position="180"/>
    </location>
</feature>
<keyword evidence="1" id="KW-0472">Membrane</keyword>
<feature type="transmembrane region" description="Helical" evidence="1">
    <location>
        <begin position="236"/>
        <end position="256"/>
    </location>
</feature>
<dbReference type="RefSeq" id="WP_003705451.1">
    <property type="nucleotide sequence ID" value="NZ_AFMN01000001.1"/>
</dbReference>
<feature type="transmembrane region" description="Helical" evidence="1">
    <location>
        <begin position="75"/>
        <end position="91"/>
    </location>
</feature>
<feature type="transmembrane region" description="Helical" evidence="1">
    <location>
        <begin position="97"/>
        <end position="113"/>
    </location>
</feature>
<reference evidence="2 3" key="1">
    <citation type="journal article" date="2011" name="J. Bacteriol.">
        <title>Genome Sequence of Lactobacillus salivarius NIAS840, Isolated from Chicken Intestine.</title>
        <authorList>
            <person name="Ham J.S."/>
            <person name="Kim H.W."/>
            <person name="Seol K.H."/>
            <person name="Jang A."/>
            <person name="Jeong S.G."/>
            <person name="Oh M.H."/>
            <person name="Kim D.H."/>
            <person name="Kang D.K."/>
            <person name="Kim G.B."/>
            <person name="Cha C.J."/>
        </authorList>
    </citation>
    <scope>NUCLEOTIDE SEQUENCE [LARGE SCALE GENOMIC DNA]</scope>
    <source>
        <strain evidence="2 3">NIAS840</strain>
    </source>
</reference>